<comment type="caution">
    <text evidence="13">The sequence shown here is derived from an EMBL/GenBank/DDBJ whole genome shotgun (WGS) entry which is preliminary data.</text>
</comment>
<evidence type="ECO:0000313" key="13">
    <source>
        <dbReference type="EMBL" id="RGQ67360.1"/>
    </source>
</evidence>
<keyword evidence="5 9" id="KW-0784">Thiamine biosynthesis</keyword>
<dbReference type="CDD" id="cd00564">
    <property type="entry name" value="TMP_TenI"/>
    <property type="match status" value="1"/>
</dbReference>
<comment type="pathway">
    <text evidence="1 9 11">Cofactor biosynthesis; thiamine diphosphate biosynthesis; thiamine phosphate from 4-amino-2-methyl-5-diphosphomethylpyrimidine and 4-methyl-5-(2-phosphoethyl)-thiazole: step 1/1.</text>
</comment>
<feature type="binding site" evidence="9">
    <location>
        <position position="108"/>
    </location>
    <ligand>
        <name>4-amino-2-methyl-5-(diphosphooxymethyl)pyrimidine</name>
        <dbReference type="ChEBI" id="CHEBI:57841"/>
    </ligand>
</feature>
<keyword evidence="4 9" id="KW-0460">Magnesium</keyword>
<evidence type="ECO:0000256" key="5">
    <source>
        <dbReference type="ARBA" id="ARBA00022977"/>
    </source>
</evidence>
<dbReference type="Proteomes" id="UP000286137">
    <property type="component" value="Unassembled WGS sequence"/>
</dbReference>
<evidence type="ECO:0000256" key="3">
    <source>
        <dbReference type="ARBA" id="ARBA00022723"/>
    </source>
</evidence>
<dbReference type="EMBL" id="QRTJ01000015">
    <property type="protein sequence ID" value="RGQ67360.1"/>
    <property type="molecule type" value="Genomic_DNA"/>
</dbReference>
<dbReference type="NCBIfam" id="TIGR00693">
    <property type="entry name" value="thiE"/>
    <property type="match status" value="1"/>
</dbReference>
<evidence type="ECO:0000256" key="4">
    <source>
        <dbReference type="ARBA" id="ARBA00022842"/>
    </source>
</evidence>
<feature type="binding site" evidence="9">
    <location>
        <begin position="37"/>
        <end position="41"/>
    </location>
    <ligand>
        <name>4-amino-2-methyl-5-(diphosphooxymethyl)pyrimidine</name>
        <dbReference type="ChEBI" id="CHEBI:57841"/>
    </ligand>
</feature>
<gene>
    <name evidence="9" type="primary">thiE</name>
    <name evidence="13" type="ORF">DWY88_09005</name>
</gene>
<sequence length="213" mass="23184">MRMNYSLYLVADVSRTERHSLEKSVEQAIIGGCTAIQLRDKNISDLEFYNLARKIKEVTDKFKIPLIINDRIDVALAVEAAGVHVGQSDLPAEVVRKIINKDMILGVSVTDINEAIRAQKEGADYLGVGAVFSTTTKLDASNVSKKMLKDIKKSVDIPVVAIGGINIHNLSDLLDTNIDGIAVVSAILGQDNIVQASKQLREVLIVGGIYNEL</sequence>
<feature type="binding site" evidence="9">
    <location>
        <begin position="184"/>
        <end position="185"/>
    </location>
    <ligand>
        <name>2-[(2R,5Z)-2-carboxy-4-methylthiazol-5(2H)-ylidene]ethyl phosphate</name>
        <dbReference type="ChEBI" id="CHEBI:62899"/>
    </ligand>
</feature>
<reference evidence="13 14" key="1">
    <citation type="submission" date="2018-08" db="EMBL/GenBank/DDBJ databases">
        <title>A genome reference for cultivated species of the human gut microbiota.</title>
        <authorList>
            <person name="Zou Y."/>
            <person name="Xue W."/>
            <person name="Luo G."/>
        </authorList>
    </citation>
    <scope>NUCLEOTIDE SEQUENCE [LARGE SCALE GENOMIC DNA]</scope>
    <source>
        <strain evidence="13 14">AF27-4BH</strain>
    </source>
</reference>
<name>A0A412C2I1_MEDGN</name>
<evidence type="ECO:0000256" key="10">
    <source>
        <dbReference type="RuleBase" id="RU003826"/>
    </source>
</evidence>
<dbReference type="AlphaFoldDB" id="A0A412C2I1"/>
<dbReference type="InterPro" id="IPR034291">
    <property type="entry name" value="TMP_synthase"/>
</dbReference>
<comment type="catalytic activity">
    <reaction evidence="7 9 10">
        <text>2-(2-carboxy-4-methylthiazol-5-yl)ethyl phosphate + 4-amino-2-methyl-5-(diphosphooxymethyl)pyrimidine + 2 H(+) = thiamine phosphate + CO2 + diphosphate</text>
        <dbReference type="Rhea" id="RHEA:47848"/>
        <dbReference type="ChEBI" id="CHEBI:15378"/>
        <dbReference type="ChEBI" id="CHEBI:16526"/>
        <dbReference type="ChEBI" id="CHEBI:33019"/>
        <dbReference type="ChEBI" id="CHEBI:37575"/>
        <dbReference type="ChEBI" id="CHEBI:57841"/>
        <dbReference type="ChEBI" id="CHEBI:62890"/>
        <dbReference type="EC" id="2.5.1.3"/>
    </reaction>
</comment>
<evidence type="ECO:0000256" key="2">
    <source>
        <dbReference type="ARBA" id="ARBA00022679"/>
    </source>
</evidence>
<keyword evidence="2 9" id="KW-0808">Transferase</keyword>
<dbReference type="EC" id="2.5.1.3" evidence="9"/>
<feature type="binding site" evidence="9">
    <location>
        <begin position="134"/>
        <end position="136"/>
    </location>
    <ligand>
        <name>2-[(2R,5Z)-2-carboxy-4-methylthiazol-5(2H)-ylidene]ethyl phosphate</name>
        <dbReference type="ChEBI" id="CHEBI:62899"/>
    </ligand>
</feature>
<dbReference type="Pfam" id="PF02581">
    <property type="entry name" value="TMP-TENI"/>
    <property type="match status" value="1"/>
</dbReference>
<evidence type="ECO:0000256" key="11">
    <source>
        <dbReference type="RuleBase" id="RU004253"/>
    </source>
</evidence>
<comment type="catalytic activity">
    <reaction evidence="8 9 10">
        <text>2-[(2R,5Z)-2-carboxy-4-methylthiazol-5(2H)-ylidene]ethyl phosphate + 4-amino-2-methyl-5-(diphosphooxymethyl)pyrimidine + 2 H(+) = thiamine phosphate + CO2 + diphosphate</text>
        <dbReference type="Rhea" id="RHEA:47844"/>
        <dbReference type="ChEBI" id="CHEBI:15378"/>
        <dbReference type="ChEBI" id="CHEBI:16526"/>
        <dbReference type="ChEBI" id="CHEBI:33019"/>
        <dbReference type="ChEBI" id="CHEBI:37575"/>
        <dbReference type="ChEBI" id="CHEBI:57841"/>
        <dbReference type="ChEBI" id="CHEBI:62899"/>
        <dbReference type="EC" id="2.5.1.3"/>
    </reaction>
</comment>
<feature type="binding site" evidence="9">
    <location>
        <position position="69"/>
    </location>
    <ligand>
        <name>4-amino-2-methyl-5-(diphosphooxymethyl)pyrimidine</name>
        <dbReference type="ChEBI" id="CHEBI:57841"/>
    </ligand>
</feature>
<dbReference type="PANTHER" id="PTHR20857">
    <property type="entry name" value="THIAMINE-PHOSPHATE PYROPHOSPHORYLASE"/>
    <property type="match status" value="1"/>
</dbReference>
<evidence type="ECO:0000256" key="9">
    <source>
        <dbReference type="HAMAP-Rule" id="MF_00097"/>
    </source>
</evidence>
<evidence type="ECO:0000256" key="1">
    <source>
        <dbReference type="ARBA" id="ARBA00005165"/>
    </source>
</evidence>
<evidence type="ECO:0000313" key="14">
    <source>
        <dbReference type="Proteomes" id="UP000286137"/>
    </source>
</evidence>
<dbReference type="UniPathway" id="UPA00060">
    <property type="reaction ID" value="UER00141"/>
</dbReference>
<dbReference type="PANTHER" id="PTHR20857:SF23">
    <property type="entry name" value="THIAMINE BIOSYNTHETIC BIFUNCTIONAL ENZYME"/>
    <property type="match status" value="1"/>
</dbReference>
<dbReference type="HAMAP" id="MF_00097">
    <property type="entry name" value="TMP_synthase"/>
    <property type="match status" value="1"/>
</dbReference>
<comment type="function">
    <text evidence="9">Condenses 4-methyl-5-(beta-hydroxyethyl)thiazole monophosphate (THZ-P) and 2-methyl-4-amino-5-hydroxymethyl pyrimidine pyrophosphate (HMP-PP) to form thiamine monophosphate (TMP).</text>
</comment>
<feature type="binding site" evidence="9">
    <location>
        <position position="70"/>
    </location>
    <ligand>
        <name>Mg(2+)</name>
        <dbReference type="ChEBI" id="CHEBI:18420"/>
    </ligand>
</feature>
<dbReference type="GO" id="GO:0004789">
    <property type="term" value="F:thiamine-phosphate diphosphorylase activity"/>
    <property type="evidence" value="ECO:0007669"/>
    <property type="project" value="UniProtKB-UniRule"/>
</dbReference>
<dbReference type="RefSeq" id="WP_118013653.1">
    <property type="nucleotide sequence ID" value="NZ_QRTJ01000015.1"/>
</dbReference>
<evidence type="ECO:0000256" key="8">
    <source>
        <dbReference type="ARBA" id="ARBA00047883"/>
    </source>
</evidence>
<comment type="cofactor">
    <cofactor evidence="9">
        <name>Mg(2+)</name>
        <dbReference type="ChEBI" id="CHEBI:18420"/>
    </cofactor>
    <text evidence="9">Binds 1 Mg(2+) ion per subunit.</text>
</comment>
<accession>A0A412C2I1</accession>
<dbReference type="InterPro" id="IPR013785">
    <property type="entry name" value="Aldolase_TIM"/>
</dbReference>
<dbReference type="GO" id="GO:0009228">
    <property type="term" value="P:thiamine biosynthetic process"/>
    <property type="evidence" value="ECO:0007669"/>
    <property type="project" value="UniProtKB-KW"/>
</dbReference>
<dbReference type="Gene3D" id="3.20.20.70">
    <property type="entry name" value="Aldolase class I"/>
    <property type="match status" value="1"/>
</dbReference>
<comment type="similarity">
    <text evidence="9 10">Belongs to the thiamine-phosphate synthase family.</text>
</comment>
<keyword evidence="3 9" id="KW-0479">Metal-binding</keyword>
<dbReference type="InterPro" id="IPR022998">
    <property type="entry name" value="ThiamineP_synth_TenI"/>
</dbReference>
<feature type="binding site" evidence="9">
    <location>
        <position position="137"/>
    </location>
    <ligand>
        <name>4-amino-2-methyl-5-(diphosphooxymethyl)pyrimidine</name>
        <dbReference type="ChEBI" id="CHEBI:57841"/>
    </ligand>
</feature>
<dbReference type="SUPFAM" id="SSF51391">
    <property type="entry name" value="Thiamin phosphate synthase"/>
    <property type="match status" value="1"/>
</dbReference>
<dbReference type="FunFam" id="3.20.20.70:FF:000096">
    <property type="entry name" value="Thiamine-phosphate synthase"/>
    <property type="match status" value="1"/>
</dbReference>
<feature type="binding site" evidence="9">
    <location>
        <position position="89"/>
    </location>
    <ligand>
        <name>Mg(2+)</name>
        <dbReference type="ChEBI" id="CHEBI:18420"/>
    </ligand>
</feature>
<dbReference type="GO" id="GO:0000287">
    <property type="term" value="F:magnesium ion binding"/>
    <property type="evidence" value="ECO:0007669"/>
    <property type="project" value="UniProtKB-UniRule"/>
</dbReference>
<protein>
    <recommendedName>
        <fullName evidence="9">Thiamine-phosphate synthase</fullName>
        <shortName evidence="9">TP synthase</shortName>
        <shortName evidence="9">TPS</shortName>
        <ecNumber evidence="9">2.5.1.3</ecNumber>
    </recommendedName>
    <alternativeName>
        <fullName evidence="9">Thiamine-phosphate pyrophosphorylase</fullName>
        <shortName evidence="9">TMP pyrophosphorylase</shortName>
        <shortName evidence="9">TMP-PPase</shortName>
    </alternativeName>
</protein>
<evidence type="ECO:0000256" key="7">
    <source>
        <dbReference type="ARBA" id="ARBA00047851"/>
    </source>
</evidence>
<feature type="domain" description="Thiamine phosphate synthase/TenI" evidence="12">
    <location>
        <begin position="7"/>
        <end position="187"/>
    </location>
</feature>
<dbReference type="GO" id="GO:0005737">
    <property type="term" value="C:cytoplasm"/>
    <property type="evidence" value="ECO:0007669"/>
    <property type="project" value="TreeGrafter"/>
</dbReference>
<evidence type="ECO:0000259" key="12">
    <source>
        <dbReference type="Pfam" id="PF02581"/>
    </source>
</evidence>
<proteinExistence type="inferred from homology"/>
<dbReference type="InterPro" id="IPR036206">
    <property type="entry name" value="ThiamineP_synth_sf"/>
</dbReference>
<evidence type="ECO:0000256" key="6">
    <source>
        <dbReference type="ARBA" id="ARBA00047334"/>
    </source>
</evidence>
<organism evidence="13 14">
    <name type="scientific">Mediterraneibacter gnavus</name>
    <name type="common">Ruminococcus gnavus</name>
    <dbReference type="NCBI Taxonomy" id="33038"/>
    <lineage>
        <taxon>Bacteria</taxon>
        <taxon>Bacillati</taxon>
        <taxon>Bacillota</taxon>
        <taxon>Clostridia</taxon>
        <taxon>Lachnospirales</taxon>
        <taxon>Lachnospiraceae</taxon>
        <taxon>Mediterraneibacter</taxon>
    </lineage>
</organism>
<dbReference type="GO" id="GO:0009229">
    <property type="term" value="P:thiamine diphosphate biosynthetic process"/>
    <property type="evidence" value="ECO:0007669"/>
    <property type="project" value="UniProtKB-UniRule"/>
</dbReference>
<feature type="binding site" evidence="9">
    <location>
        <position position="164"/>
    </location>
    <ligand>
        <name>2-[(2R,5Z)-2-carboxy-4-methylthiazol-5(2H)-ylidene]ethyl phosphate</name>
        <dbReference type="ChEBI" id="CHEBI:62899"/>
    </ligand>
</feature>
<comment type="catalytic activity">
    <reaction evidence="6 9 10">
        <text>4-methyl-5-(2-phosphooxyethyl)-thiazole + 4-amino-2-methyl-5-(diphosphooxymethyl)pyrimidine + H(+) = thiamine phosphate + diphosphate</text>
        <dbReference type="Rhea" id="RHEA:22328"/>
        <dbReference type="ChEBI" id="CHEBI:15378"/>
        <dbReference type="ChEBI" id="CHEBI:33019"/>
        <dbReference type="ChEBI" id="CHEBI:37575"/>
        <dbReference type="ChEBI" id="CHEBI:57841"/>
        <dbReference type="ChEBI" id="CHEBI:58296"/>
        <dbReference type="EC" id="2.5.1.3"/>
    </reaction>
</comment>